<protein>
    <submittedName>
        <fullName evidence="8">PST family polysaccharide transporter</fullName>
    </submittedName>
</protein>
<dbReference type="PANTHER" id="PTHR30250:SF10">
    <property type="entry name" value="LIPOPOLYSACCHARIDE BIOSYNTHESIS PROTEIN WZXC"/>
    <property type="match status" value="1"/>
</dbReference>
<evidence type="ECO:0000256" key="4">
    <source>
        <dbReference type="ARBA" id="ARBA00022692"/>
    </source>
</evidence>
<comment type="subcellular location">
    <subcellularLocation>
        <location evidence="1">Cell membrane</location>
        <topology evidence="1">Multi-pass membrane protein</topology>
    </subcellularLocation>
</comment>
<feature type="transmembrane region" description="Helical" evidence="7">
    <location>
        <begin position="425"/>
        <end position="445"/>
    </location>
</feature>
<feature type="transmembrane region" description="Helical" evidence="7">
    <location>
        <begin position="60"/>
        <end position="83"/>
    </location>
</feature>
<comment type="similarity">
    <text evidence="2">Belongs to the polysaccharide synthase family.</text>
</comment>
<keyword evidence="6 7" id="KW-0472">Membrane</keyword>
<feature type="transmembrane region" description="Helical" evidence="7">
    <location>
        <begin position="219"/>
        <end position="241"/>
    </location>
</feature>
<keyword evidence="4 7" id="KW-0812">Transmembrane</keyword>
<organism evidence="8 9">
    <name type="scientific">Glutamicibacter protophormiae</name>
    <name type="common">Brevibacterium protophormiae</name>
    <dbReference type="NCBI Taxonomy" id="37930"/>
    <lineage>
        <taxon>Bacteria</taxon>
        <taxon>Bacillati</taxon>
        <taxon>Actinomycetota</taxon>
        <taxon>Actinomycetes</taxon>
        <taxon>Micrococcales</taxon>
        <taxon>Micrococcaceae</taxon>
        <taxon>Glutamicibacter</taxon>
    </lineage>
</organism>
<evidence type="ECO:0000313" key="9">
    <source>
        <dbReference type="Proteomes" id="UP001195422"/>
    </source>
</evidence>
<evidence type="ECO:0000256" key="1">
    <source>
        <dbReference type="ARBA" id="ARBA00004651"/>
    </source>
</evidence>
<feature type="transmembrane region" description="Helical" evidence="7">
    <location>
        <begin position="103"/>
        <end position="126"/>
    </location>
</feature>
<name>A0ABS4XSA5_GLUPR</name>
<dbReference type="EMBL" id="JAGIOJ010000001">
    <property type="protein sequence ID" value="MBP2399385.1"/>
    <property type="molecule type" value="Genomic_DNA"/>
</dbReference>
<evidence type="ECO:0000256" key="2">
    <source>
        <dbReference type="ARBA" id="ARBA00007430"/>
    </source>
</evidence>
<sequence>MANTLISRLGTLGIGIVLARVLGPEQFGTFAIALVALMAVLSFNELGVSLAIVRWPSDPALIFPTVNTLSLIGSSVFCALAWLAAPQFTSLMGDPEATQVVRLLILSVLVNGAVAGPAALLQRSFLERPRMVIDQVNVWVGALVSIVLALMGMGAMALAIGRLVGSVLSGIMFLAASPIRFRLGFDRQKASALLKFGLPLAGSSIVVFLVGYADQLMAGALLGTIALGFYVLAFNLSSWPLNIVSQPLRRVAPAVFAAVQHDPQRSQNTLRGLFALVASVSIPVFTALAGAAEPLVQLIYGEVWMPAAAVLMWLVIAALARVFCELVYDYLVVAGRTSVVFTVQFIGLVLLVPALWIGAELGGIVGLAAAQTLVWFAIILPIYLGQLRNLGVHFLFLLKAFWRPALGGLATSLVCYFAGELDIHPLAALALGGLFTLLILGLLLWQQRGEIATIRNISRNDETTVPA</sequence>
<comment type="caution">
    <text evidence="8">The sequence shown here is derived from an EMBL/GenBank/DDBJ whole genome shotgun (WGS) entry which is preliminary data.</text>
</comment>
<evidence type="ECO:0000256" key="3">
    <source>
        <dbReference type="ARBA" id="ARBA00022475"/>
    </source>
</evidence>
<feature type="transmembrane region" description="Helical" evidence="7">
    <location>
        <begin position="396"/>
        <end position="419"/>
    </location>
</feature>
<evidence type="ECO:0000256" key="6">
    <source>
        <dbReference type="ARBA" id="ARBA00023136"/>
    </source>
</evidence>
<dbReference type="Pfam" id="PF13440">
    <property type="entry name" value="Polysacc_synt_3"/>
    <property type="match status" value="1"/>
</dbReference>
<feature type="transmembrane region" description="Helical" evidence="7">
    <location>
        <begin position="339"/>
        <end position="358"/>
    </location>
</feature>
<dbReference type="PANTHER" id="PTHR30250">
    <property type="entry name" value="PST FAMILY PREDICTED COLANIC ACID TRANSPORTER"/>
    <property type="match status" value="1"/>
</dbReference>
<dbReference type="RefSeq" id="WP_229777307.1">
    <property type="nucleotide sequence ID" value="NZ_BMPH01000004.1"/>
</dbReference>
<gene>
    <name evidence="8" type="ORF">JOF39_002466</name>
</gene>
<accession>A0ABS4XSA5</accession>
<reference evidence="8 9" key="1">
    <citation type="submission" date="2021-03" db="EMBL/GenBank/DDBJ databases">
        <title>Sequencing the genomes of 1000 actinobacteria strains.</title>
        <authorList>
            <person name="Klenk H.-P."/>
        </authorList>
    </citation>
    <scope>NUCLEOTIDE SEQUENCE [LARGE SCALE GENOMIC DNA]</scope>
    <source>
        <strain evidence="8 9">DSM 20168</strain>
    </source>
</reference>
<feature type="transmembrane region" description="Helical" evidence="7">
    <location>
        <begin position="29"/>
        <end position="53"/>
    </location>
</feature>
<evidence type="ECO:0000256" key="7">
    <source>
        <dbReference type="SAM" id="Phobius"/>
    </source>
</evidence>
<feature type="transmembrane region" description="Helical" evidence="7">
    <location>
        <begin position="304"/>
        <end position="327"/>
    </location>
</feature>
<dbReference type="Proteomes" id="UP001195422">
    <property type="component" value="Unassembled WGS sequence"/>
</dbReference>
<dbReference type="InterPro" id="IPR050833">
    <property type="entry name" value="Poly_Biosynth_Transport"/>
</dbReference>
<keyword evidence="3" id="KW-1003">Cell membrane</keyword>
<proteinExistence type="inferred from homology"/>
<keyword evidence="9" id="KW-1185">Reference proteome</keyword>
<feature type="transmembrane region" description="Helical" evidence="7">
    <location>
        <begin position="138"/>
        <end position="157"/>
    </location>
</feature>
<evidence type="ECO:0000256" key="5">
    <source>
        <dbReference type="ARBA" id="ARBA00022989"/>
    </source>
</evidence>
<feature type="transmembrane region" description="Helical" evidence="7">
    <location>
        <begin position="364"/>
        <end position="384"/>
    </location>
</feature>
<feature type="transmembrane region" description="Helical" evidence="7">
    <location>
        <begin position="163"/>
        <end position="181"/>
    </location>
</feature>
<keyword evidence="5 7" id="KW-1133">Transmembrane helix</keyword>
<feature type="transmembrane region" description="Helical" evidence="7">
    <location>
        <begin position="273"/>
        <end position="292"/>
    </location>
</feature>
<evidence type="ECO:0000313" key="8">
    <source>
        <dbReference type="EMBL" id="MBP2399385.1"/>
    </source>
</evidence>
<feature type="transmembrane region" description="Helical" evidence="7">
    <location>
        <begin position="193"/>
        <end position="213"/>
    </location>
</feature>